<proteinExistence type="predicted"/>
<dbReference type="EMBL" id="FOCL01000017">
    <property type="protein sequence ID" value="SEO94668.1"/>
    <property type="molecule type" value="Genomic_DNA"/>
</dbReference>
<dbReference type="InterPro" id="IPR032164">
    <property type="entry name" value="DUF5000"/>
</dbReference>
<feature type="domain" description="DUF5126" evidence="3">
    <location>
        <begin position="131"/>
        <end position="233"/>
    </location>
</feature>
<protein>
    <recommendedName>
        <fullName evidence="6">DUF4959 domain-containing protein</fullName>
    </recommendedName>
</protein>
<evidence type="ECO:0000313" key="5">
    <source>
        <dbReference type="Proteomes" id="UP000198942"/>
    </source>
</evidence>
<dbReference type="OrthoDB" id="1312186at2"/>
<dbReference type="Pfam" id="PF17166">
    <property type="entry name" value="DUF5126"/>
    <property type="match status" value="1"/>
</dbReference>
<keyword evidence="5" id="KW-1185">Reference proteome</keyword>
<evidence type="ECO:0000259" key="2">
    <source>
        <dbReference type="Pfam" id="PF16391"/>
    </source>
</evidence>
<dbReference type="InterPro" id="IPR032527">
    <property type="entry name" value="DUF4959"/>
</dbReference>
<dbReference type="InterPro" id="IPR036116">
    <property type="entry name" value="FN3_sf"/>
</dbReference>
<evidence type="ECO:0000259" key="1">
    <source>
        <dbReference type="Pfam" id="PF16323"/>
    </source>
</evidence>
<dbReference type="SUPFAM" id="SSF49265">
    <property type="entry name" value="Fibronectin type III"/>
    <property type="match status" value="1"/>
</dbReference>
<dbReference type="Pfam" id="PF16391">
    <property type="entry name" value="DUF5000"/>
    <property type="match status" value="1"/>
</dbReference>
<evidence type="ECO:0000313" key="4">
    <source>
        <dbReference type="EMBL" id="SEO94668.1"/>
    </source>
</evidence>
<name>A0A1H8TW68_9SPHI</name>
<dbReference type="Proteomes" id="UP000198942">
    <property type="component" value="Unassembled WGS sequence"/>
</dbReference>
<dbReference type="STRING" id="551995.SAMN05192574_1173"/>
<feature type="domain" description="DUF4959" evidence="1">
    <location>
        <begin position="24"/>
        <end position="129"/>
    </location>
</feature>
<organism evidence="4 5">
    <name type="scientific">Mucilaginibacter gossypiicola</name>
    <dbReference type="NCBI Taxonomy" id="551995"/>
    <lineage>
        <taxon>Bacteria</taxon>
        <taxon>Pseudomonadati</taxon>
        <taxon>Bacteroidota</taxon>
        <taxon>Sphingobacteriia</taxon>
        <taxon>Sphingobacteriales</taxon>
        <taxon>Sphingobacteriaceae</taxon>
        <taxon>Mucilaginibacter</taxon>
    </lineage>
</organism>
<gene>
    <name evidence="4" type="ORF">SAMN05192574_1173</name>
</gene>
<evidence type="ECO:0000259" key="3">
    <source>
        <dbReference type="Pfam" id="PF17166"/>
    </source>
</evidence>
<dbReference type="AlphaFoldDB" id="A0A1H8TW68"/>
<feature type="domain" description="DUF5000" evidence="2">
    <location>
        <begin position="269"/>
        <end position="407"/>
    </location>
</feature>
<evidence type="ECO:0008006" key="6">
    <source>
        <dbReference type="Google" id="ProtNLM"/>
    </source>
</evidence>
<dbReference type="RefSeq" id="WP_091220566.1">
    <property type="nucleotide sequence ID" value="NZ_FOCL01000017.1"/>
</dbReference>
<accession>A0A1H8TW68</accession>
<dbReference type="Pfam" id="PF16323">
    <property type="entry name" value="DUF4959"/>
    <property type="match status" value="1"/>
</dbReference>
<dbReference type="InterPro" id="IPR033431">
    <property type="entry name" value="DUF5126"/>
</dbReference>
<sequence>MSYNHIKPVHFICVLALLTTCLFSCSKSDNYKLPESTDKTKPAVVTNVKVRNFNGGVVLTYTLPSSQNLLYVVADYNINGKTTRQTKSSYFLDTIRVDGFQSSKDYTITLHAVTRANVESDPVTVTVHPDTPYYQLIRKNLTLAADFGGVHLSTINKDKRPVGVNLIAIDPADNKFNIKDRHFTSTDTISYAVRGFSTTPAKFGAFVTDQFGNASDTLLVTLTPLYEELLDKSKFFQYLTPSDGYIGYGGILPYLWDGFTKEVGGAAPWQTTIGPVQKLVQGTFGVGRSYKLSHFLMWPRSYGYANPKVFSIWGSNKDNPADAVTPGGKPVGTVSGDWVVVGTYRFPDPPSGLPQGQTNAADQAFIEAGVNFDVPFNSPAVKYLRIVVSETWFGLDYTYIEEMSFYGIPQ</sequence>
<reference evidence="5" key="1">
    <citation type="submission" date="2016-10" db="EMBL/GenBank/DDBJ databases">
        <authorList>
            <person name="Varghese N."/>
            <person name="Submissions S."/>
        </authorList>
    </citation>
    <scope>NUCLEOTIDE SEQUENCE [LARGE SCALE GENOMIC DNA]</scope>
    <source>
        <strain evidence="5">Gh-48</strain>
    </source>
</reference>
<dbReference type="Gene3D" id="2.60.120.260">
    <property type="entry name" value="Galactose-binding domain-like"/>
    <property type="match status" value="1"/>
</dbReference>